<dbReference type="Proteomes" id="UP001519460">
    <property type="component" value="Unassembled WGS sequence"/>
</dbReference>
<keyword evidence="3" id="KW-1185">Reference proteome</keyword>
<comment type="caution">
    <text evidence="2">The sequence shown here is derived from an EMBL/GenBank/DDBJ whole genome shotgun (WGS) entry which is preliminary data.</text>
</comment>
<evidence type="ECO:0000313" key="2">
    <source>
        <dbReference type="EMBL" id="KAK7475533.1"/>
    </source>
</evidence>
<organism evidence="2 3">
    <name type="scientific">Batillaria attramentaria</name>
    <dbReference type="NCBI Taxonomy" id="370345"/>
    <lineage>
        <taxon>Eukaryota</taxon>
        <taxon>Metazoa</taxon>
        <taxon>Spiralia</taxon>
        <taxon>Lophotrochozoa</taxon>
        <taxon>Mollusca</taxon>
        <taxon>Gastropoda</taxon>
        <taxon>Caenogastropoda</taxon>
        <taxon>Sorbeoconcha</taxon>
        <taxon>Cerithioidea</taxon>
        <taxon>Batillariidae</taxon>
        <taxon>Batillaria</taxon>
    </lineage>
</organism>
<proteinExistence type="predicted"/>
<gene>
    <name evidence="2" type="ORF">BaRGS_00033222</name>
</gene>
<evidence type="ECO:0000313" key="3">
    <source>
        <dbReference type="Proteomes" id="UP001519460"/>
    </source>
</evidence>
<dbReference type="EMBL" id="JACVVK020000403">
    <property type="protein sequence ID" value="KAK7475533.1"/>
    <property type="molecule type" value="Genomic_DNA"/>
</dbReference>
<name>A0ABD0JL69_9CAEN</name>
<dbReference type="AlphaFoldDB" id="A0ABD0JL69"/>
<protein>
    <submittedName>
        <fullName evidence="2">Uncharacterized protein</fullName>
    </submittedName>
</protein>
<evidence type="ECO:0000256" key="1">
    <source>
        <dbReference type="SAM" id="SignalP"/>
    </source>
</evidence>
<keyword evidence="1" id="KW-0732">Signal</keyword>
<reference evidence="2 3" key="1">
    <citation type="journal article" date="2023" name="Sci. Data">
        <title>Genome assembly of the Korean intertidal mud-creeper Batillaria attramentaria.</title>
        <authorList>
            <person name="Patra A.K."/>
            <person name="Ho P.T."/>
            <person name="Jun S."/>
            <person name="Lee S.J."/>
            <person name="Kim Y."/>
            <person name="Won Y.J."/>
        </authorList>
    </citation>
    <scope>NUCLEOTIDE SEQUENCE [LARGE SCALE GENOMIC DNA]</scope>
    <source>
        <strain evidence="2">Wonlab-2016</strain>
    </source>
</reference>
<feature type="chain" id="PRO_5044853355" evidence="1">
    <location>
        <begin position="23"/>
        <end position="106"/>
    </location>
</feature>
<accession>A0ABD0JL69</accession>
<sequence>MAWPTGVITAFFLLESEYLSESLPVTKTVMPAAKVLASVVATYVIAGHSKTDSSMYTDIFVPNELNACPLNGQHKICELLHKHRLTAAVPQAIRAPKSRHSRIFRK</sequence>
<feature type="signal peptide" evidence="1">
    <location>
        <begin position="1"/>
        <end position="22"/>
    </location>
</feature>